<dbReference type="Proteomes" id="UP000222531">
    <property type="component" value="Unassembled WGS sequence"/>
</dbReference>
<feature type="transmembrane region" description="Helical" evidence="8">
    <location>
        <begin position="388"/>
        <end position="410"/>
    </location>
</feature>
<keyword evidence="11" id="KW-1185">Reference proteome</keyword>
<keyword evidence="2" id="KW-1003">Cell membrane</keyword>
<gene>
    <name evidence="10" type="ORF">BLA24_21210</name>
</gene>
<dbReference type="PANTHER" id="PTHR33908">
    <property type="entry name" value="MANNOSYLTRANSFERASE YKCB-RELATED"/>
    <property type="match status" value="1"/>
</dbReference>
<evidence type="ECO:0000313" key="11">
    <source>
        <dbReference type="Proteomes" id="UP000222531"/>
    </source>
</evidence>
<dbReference type="GO" id="GO:0016763">
    <property type="term" value="F:pentosyltransferase activity"/>
    <property type="evidence" value="ECO:0007669"/>
    <property type="project" value="TreeGrafter"/>
</dbReference>
<feature type="transmembrane region" description="Helical" evidence="8">
    <location>
        <begin position="35"/>
        <end position="52"/>
    </location>
</feature>
<evidence type="ECO:0000259" key="9">
    <source>
        <dbReference type="Pfam" id="PF13231"/>
    </source>
</evidence>
<feature type="transmembrane region" description="Helical" evidence="8">
    <location>
        <begin position="92"/>
        <end position="111"/>
    </location>
</feature>
<dbReference type="OrthoDB" id="3207667at2"/>
<feature type="transmembrane region" description="Helical" evidence="8">
    <location>
        <begin position="352"/>
        <end position="376"/>
    </location>
</feature>
<feature type="transmembrane region" description="Helical" evidence="8">
    <location>
        <begin position="302"/>
        <end position="320"/>
    </location>
</feature>
<comment type="caution">
    <text evidence="10">The sequence shown here is derived from an EMBL/GenBank/DDBJ whole genome shotgun (WGS) entry which is preliminary data.</text>
</comment>
<dbReference type="AlphaFoldDB" id="A0A2G1XFU2"/>
<accession>A0A2G1XFU2</accession>
<dbReference type="EMBL" id="NHZO01000151">
    <property type="protein sequence ID" value="PHQ50108.1"/>
    <property type="molecule type" value="Genomic_DNA"/>
</dbReference>
<dbReference type="GO" id="GO:0005886">
    <property type="term" value="C:plasma membrane"/>
    <property type="evidence" value="ECO:0007669"/>
    <property type="project" value="UniProtKB-SubCell"/>
</dbReference>
<evidence type="ECO:0000256" key="8">
    <source>
        <dbReference type="SAM" id="Phobius"/>
    </source>
</evidence>
<keyword evidence="3" id="KW-0328">Glycosyltransferase</keyword>
<evidence type="ECO:0000256" key="6">
    <source>
        <dbReference type="ARBA" id="ARBA00022989"/>
    </source>
</evidence>
<keyword evidence="7 8" id="KW-0472">Membrane</keyword>
<feature type="transmembrane region" description="Helical" evidence="8">
    <location>
        <begin position="231"/>
        <end position="253"/>
    </location>
</feature>
<evidence type="ECO:0000313" key="10">
    <source>
        <dbReference type="EMBL" id="PHQ50108.1"/>
    </source>
</evidence>
<dbReference type="Pfam" id="PF13231">
    <property type="entry name" value="PMT_2"/>
    <property type="match status" value="1"/>
</dbReference>
<dbReference type="PANTHER" id="PTHR33908:SF11">
    <property type="entry name" value="MEMBRANE PROTEIN"/>
    <property type="match status" value="1"/>
</dbReference>
<feature type="transmembrane region" description="Helical" evidence="8">
    <location>
        <begin position="196"/>
        <end position="219"/>
    </location>
</feature>
<sequence>MTTTLPTAAAPAAAPPTAPTPLRPVLRLRRSRPDLLLCGALLAAVLLVQGWNTPGFPALSDDEGTYLAQAWAVQQGEGLAHYTYWYDHPPLGWIQLAALTWPASLFSPGTLTVAPMRGAMLLVTAASAVLVYVLGRRLGLAPWAAGLGMLLFGLSPLAVVLQREIFLDNIAVMWILLAFCLAASPRRHLWHHFGAGLAAAVAVLSKETMLVVLPALLVTMWRHSHRDTRKFAVTGAVTACGLVGLAYPLFALLNHELFPGPGHVSLIEGVRYQMSRAGSGFLLDSGSSAHAVLRSWLYYDRVLPLCGLAAAVLLLVAARCSRTGRALAGPALAAVILALVALRPSGYLPAMYVVQALPFLALALAAAATAATGALLRTRPEGGPRWRAVRWGAVGVLAATAAALVVPRWYDGDRTAMTTDANAPYRGAAHWLRDRDHVADPAGTRVLADDAIWLDLVHAGYRPGTGAIWFYKADLDPAVAATLPRGWRDVDYVVASPTVRRDAATLPLVRAALEHSEAVASFGEGEDRIEIRRVAGAGRSLTKTKGEA</sequence>
<evidence type="ECO:0000256" key="1">
    <source>
        <dbReference type="ARBA" id="ARBA00004651"/>
    </source>
</evidence>
<evidence type="ECO:0000256" key="4">
    <source>
        <dbReference type="ARBA" id="ARBA00022679"/>
    </source>
</evidence>
<dbReference type="GO" id="GO:0009103">
    <property type="term" value="P:lipopolysaccharide biosynthetic process"/>
    <property type="evidence" value="ECO:0007669"/>
    <property type="project" value="UniProtKB-ARBA"/>
</dbReference>
<keyword evidence="5 8" id="KW-0812">Transmembrane</keyword>
<feature type="transmembrane region" description="Helical" evidence="8">
    <location>
        <begin position="327"/>
        <end position="346"/>
    </location>
</feature>
<keyword evidence="6 8" id="KW-1133">Transmembrane helix</keyword>
<proteinExistence type="predicted"/>
<feature type="transmembrane region" description="Helical" evidence="8">
    <location>
        <begin position="140"/>
        <end position="159"/>
    </location>
</feature>
<feature type="domain" description="Glycosyltransferase RgtA/B/C/D-like" evidence="9">
    <location>
        <begin position="112"/>
        <end position="243"/>
    </location>
</feature>
<dbReference type="InterPro" id="IPR050297">
    <property type="entry name" value="LipidA_mod_glycosyltrf_83"/>
</dbReference>
<evidence type="ECO:0000256" key="3">
    <source>
        <dbReference type="ARBA" id="ARBA00022676"/>
    </source>
</evidence>
<name>A0A2G1XFU2_STRCJ</name>
<evidence type="ECO:0000256" key="7">
    <source>
        <dbReference type="ARBA" id="ARBA00023136"/>
    </source>
</evidence>
<protein>
    <submittedName>
        <fullName evidence="10">Glycosyltransferase</fullName>
    </submittedName>
</protein>
<feature type="transmembrane region" description="Helical" evidence="8">
    <location>
        <begin position="166"/>
        <end position="184"/>
    </location>
</feature>
<organism evidence="10 11">
    <name type="scientific">Streptomyces cinnamoneus</name>
    <name type="common">Streptoverticillium cinnamoneum</name>
    <dbReference type="NCBI Taxonomy" id="53446"/>
    <lineage>
        <taxon>Bacteria</taxon>
        <taxon>Bacillati</taxon>
        <taxon>Actinomycetota</taxon>
        <taxon>Actinomycetes</taxon>
        <taxon>Kitasatosporales</taxon>
        <taxon>Streptomycetaceae</taxon>
        <taxon>Streptomyces</taxon>
        <taxon>Streptomyces cinnamoneus group</taxon>
    </lineage>
</organism>
<dbReference type="InterPro" id="IPR038731">
    <property type="entry name" value="RgtA/B/C-like"/>
</dbReference>
<evidence type="ECO:0000256" key="5">
    <source>
        <dbReference type="ARBA" id="ARBA00022692"/>
    </source>
</evidence>
<comment type="subcellular location">
    <subcellularLocation>
        <location evidence="1">Cell membrane</location>
        <topology evidence="1">Multi-pass membrane protein</topology>
    </subcellularLocation>
</comment>
<evidence type="ECO:0000256" key="2">
    <source>
        <dbReference type="ARBA" id="ARBA00022475"/>
    </source>
</evidence>
<reference evidence="10 11" key="1">
    <citation type="journal article" date="2017" name="Biochemistry">
        <title>Identification of the Biosynthetic Pathway for the Antibiotic Bicyclomycin.</title>
        <authorList>
            <person name="Patteson J."/>
            <person name="Cai W."/>
            <person name="Johnson R.A."/>
            <person name="Santa Maria K."/>
            <person name="Li B."/>
        </authorList>
    </citation>
    <scope>NUCLEOTIDE SEQUENCE [LARGE SCALE GENOMIC DNA]</scope>
    <source>
        <strain evidence="10 11">ATCC 21532</strain>
    </source>
</reference>
<keyword evidence="4 10" id="KW-0808">Transferase</keyword>
<dbReference type="RefSeq" id="WP_099200594.1">
    <property type="nucleotide sequence ID" value="NZ_JBIRXA010000001.1"/>
</dbReference>
<feature type="transmembrane region" description="Helical" evidence="8">
    <location>
        <begin position="118"/>
        <end position="134"/>
    </location>
</feature>